<keyword evidence="2" id="KW-1185">Reference proteome</keyword>
<evidence type="ECO:0000313" key="2">
    <source>
        <dbReference type="Proteomes" id="UP001186974"/>
    </source>
</evidence>
<reference evidence="1" key="1">
    <citation type="submission" date="2024-09" db="EMBL/GenBank/DDBJ databases">
        <title>Black Yeasts Isolated from many extreme environments.</title>
        <authorList>
            <person name="Coleine C."/>
            <person name="Stajich J.E."/>
            <person name="Selbmann L."/>
        </authorList>
    </citation>
    <scope>NUCLEOTIDE SEQUENCE</scope>
    <source>
        <strain evidence="1">CCFEE 5737</strain>
    </source>
</reference>
<evidence type="ECO:0000313" key="1">
    <source>
        <dbReference type="EMBL" id="KAK3079814.1"/>
    </source>
</evidence>
<name>A0ACC3DTC0_9PEZI</name>
<comment type="caution">
    <text evidence="1">The sequence shown here is derived from an EMBL/GenBank/DDBJ whole genome shotgun (WGS) entry which is preliminary data.</text>
</comment>
<dbReference type="EMBL" id="JAWDJW010000904">
    <property type="protein sequence ID" value="KAK3079814.1"/>
    <property type="molecule type" value="Genomic_DNA"/>
</dbReference>
<organism evidence="1 2">
    <name type="scientific">Coniosporium uncinatum</name>
    <dbReference type="NCBI Taxonomy" id="93489"/>
    <lineage>
        <taxon>Eukaryota</taxon>
        <taxon>Fungi</taxon>
        <taxon>Dikarya</taxon>
        <taxon>Ascomycota</taxon>
        <taxon>Pezizomycotina</taxon>
        <taxon>Dothideomycetes</taxon>
        <taxon>Dothideomycetes incertae sedis</taxon>
        <taxon>Coniosporium</taxon>
    </lineage>
</organism>
<sequence>EEADGGTNGGGGAGGGGNRGHVRKISDMVAAIREEDDDEDEEEHRNGPSANAHGDGDVERLRDEGDALAEKFNTPVTIVSPPSPRPEAAEGKGGGLLTPPPGD</sequence>
<feature type="non-terminal residue" evidence="1">
    <location>
        <position position="1"/>
    </location>
</feature>
<protein>
    <submittedName>
        <fullName evidence="1">Uncharacterized protein</fullName>
    </submittedName>
</protein>
<gene>
    <name evidence="1" type="ORF">LTS18_003842</name>
</gene>
<accession>A0ACC3DTC0</accession>
<proteinExistence type="predicted"/>
<dbReference type="Proteomes" id="UP001186974">
    <property type="component" value="Unassembled WGS sequence"/>
</dbReference>